<dbReference type="AlphaFoldDB" id="A0A7T0G2Q5"/>
<dbReference type="PANTHER" id="PTHR34368:SF1">
    <property type="entry name" value="OS01G0962200 PROTEIN"/>
    <property type="match status" value="1"/>
</dbReference>
<evidence type="ECO:0008006" key="4">
    <source>
        <dbReference type="Google" id="ProtNLM"/>
    </source>
</evidence>
<feature type="transmembrane region" description="Helical" evidence="1">
    <location>
        <begin position="125"/>
        <end position="141"/>
    </location>
</feature>
<feature type="transmembrane region" description="Helical" evidence="1">
    <location>
        <begin position="148"/>
        <end position="168"/>
    </location>
</feature>
<keyword evidence="1" id="KW-1133">Transmembrane helix</keyword>
<evidence type="ECO:0000313" key="3">
    <source>
        <dbReference type="Proteomes" id="UP000594464"/>
    </source>
</evidence>
<keyword evidence="1" id="KW-0812">Transmembrane</keyword>
<feature type="transmembrane region" description="Helical" evidence="1">
    <location>
        <begin position="12"/>
        <end position="31"/>
    </location>
</feature>
<feature type="transmembrane region" description="Helical" evidence="1">
    <location>
        <begin position="180"/>
        <end position="200"/>
    </location>
</feature>
<dbReference type="PANTHER" id="PTHR34368">
    <property type="entry name" value="OS01G0962200 PROTEIN"/>
    <property type="match status" value="1"/>
</dbReference>
<keyword evidence="1" id="KW-0472">Membrane</keyword>
<gene>
    <name evidence="2" type="ORF">G3M78_03725</name>
</gene>
<sequence>MKHERPQHKADGKTRALIALFVAGGLSVFFLDPIAQNPLWSQFADHRTLFGIPNAIDVLSNFPFLVIGAMGLRFIMNLSEKDQAFEFSIERRAALCFFGGVFLTAFGSAWFHLDPGNDRLVWDRLPMTLAFSGVVCLLIADRTDPRTGASLLPPLALLGIFSVIWWRWSESQGQGDLRLYFYIQFAPMLMIPILLTLFPARYTKSSGYLWLLIWYALAKYCEVMDASIYDSSSNGISGHSLKHLLAACGVLHVLHMLRTRSALKIEPNKNNLLSL</sequence>
<accession>A0A7T0G2Q5</accession>
<dbReference type="EMBL" id="CP048620">
    <property type="protein sequence ID" value="QPJ64549.1"/>
    <property type="molecule type" value="Genomic_DNA"/>
</dbReference>
<organism evidence="2 3">
    <name type="scientific">Candidatus Nitrohelix vancouverensis</name>
    <dbReference type="NCBI Taxonomy" id="2705534"/>
    <lineage>
        <taxon>Bacteria</taxon>
        <taxon>Pseudomonadati</taxon>
        <taxon>Nitrospinota/Tectimicrobiota group</taxon>
        <taxon>Nitrospinota</taxon>
        <taxon>Nitrospinia</taxon>
        <taxon>Nitrospinales</taxon>
        <taxon>Nitrospinaceae</taxon>
        <taxon>Candidatus Nitrohelix</taxon>
    </lineage>
</organism>
<protein>
    <recommendedName>
        <fullName evidence="4">Alkaline phytoceramidase</fullName>
    </recommendedName>
</protein>
<proteinExistence type="predicted"/>
<evidence type="ECO:0000313" key="2">
    <source>
        <dbReference type="EMBL" id="QPJ64549.1"/>
    </source>
</evidence>
<reference evidence="3" key="1">
    <citation type="submission" date="2020-02" db="EMBL/GenBank/DDBJ databases">
        <title>Genomic and physiological characterization of two novel Nitrospinaceae genera.</title>
        <authorList>
            <person name="Mueller A.J."/>
            <person name="Jung M.-Y."/>
            <person name="Strachan C.R."/>
            <person name="Herbold C.W."/>
            <person name="Kirkegaard R.H."/>
            <person name="Daims H."/>
        </authorList>
    </citation>
    <scope>NUCLEOTIDE SEQUENCE [LARGE SCALE GENOMIC DNA]</scope>
</reference>
<feature type="transmembrane region" description="Helical" evidence="1">
    <location>
        <begin position="93"/>
        <end position="113"/>
    </location>
</feature>
<evidence type="ECO:0000256" key="1">
    <source>
        <dbReference type="SAM" id="Phobius"/>
    </source>
</evidence>
<name>A0A7T0G2Q5_9BACT</name>
<dbReference type="KEGG" id="nva:G3M78_03725"/>
<dbReference type="Proteomes" id="UP000594464">
    <property type="component" value="Chromosome"/>
</dbReference>
<feature type="transmembrane region" description="Helical" evidence="1">
    <location>
        <begin position="51"/>
        <end position="72"/>
    </location>
</feature>